<dbReference type="RefSeq" id="WP_345526247.1">
    <property type="nucleotide sequence ID" value="NZ_BAABKN010000009.1"/>
</dbReference>
<organism evidence="1 2">
    <name type="scientific">Nocardioides endophyticus</name>
    <dbReference type="NCBI Taxonomy" id="1353775"/>
    <lineage>
        <taxon>Bacteria</taxon>
        <taxon>Bacillati</taxon>
        <taxon>Actinomycetota</taxon>
        <taxon>Actinomycetes</taxon>
        <taxon>Propionibacteriales</taxon>
        <taxon>Nocardioidaceae</taxon>
        <taxon>Nocardioides</taxon>
    </lineage>
</organism>
<keyword evidence="2" id="KW-1185">Reference proteome</keyword>
<dbReference type="PROSITE" id="PS51365">
    <property type="entry name" value="RENAL_DIPEPTIDASE_2"/>
    <property type="match status" value="1"/>
</dbReference>
<evidence type="ECO:0000313" key="1">
    <source>
        <dbReference type="EMBL" id="GAA4733496.1"/>
    </source>
</evidence>
<dbReference type="Proteomes" id="UP001499882">
    <property type="component" value="Unassembled WGS sequence"/>
</dbReference>
<name>A0ABP8YN67_9ACTN</name>
<evidence type="ECO:0000313" key="2">
    <source>
        <dbReference type="Proteomes" id="UP001499882"/>
    </source>
</evidence>
<reference evidence="2" key="1">
    <citation type="journal article" date="2019" name="Int. J. Syst. Evol. Microbiol.">
        <title>The Global Catalogue of Microorganisms (GCM) 10K type strain sequencing project: providing services to taxonomists for standard genome sequencing and annotation.</title>
        <authorList>
            <consortium name="The Broad Institute Genomics Platform"/>
            <consortium name="The Broad Institute Genome Sequencing Center for Infectious Disease"/>
            <person name="Wu L."/>
            <person name="Ma J."/>
        </authorList>
    </citation>
    <scope>NUCLEOTIDE SEQUENCE [LARGE SCALE GENOMIC DNA]</scope>
    <source>
        <strain evidence="2">JCM 18532</strain>
    </source>
</reference>
<comment type="caution">
    <text evidence="1">The sequence shown here is derived from an EMBL/GenBank/DDBJ whole genome shotgun (WGS) entry which is preliminary data.</text>
</comment>
<dbReference type="EMBL" id="BAABKN010000009">
    <property type="protein sequence ID" value="GAA4733496.1"/>
    <property type="molecule type" value="Genomic_DNA"/>
</dbReference>
<dbReference type="SUPFAM" id="SSF51556">
    <property type="entry name" value="Metallo-dependent hydrolases"/>
    <property type="match status" value="1"/>
</dbReference>
<dbReference type="InterPro" id="IPR008257">
    <property type="entry name" value="Pept_M19"/>
</dbReference>
<proteinExistence type="predicted"/>
<dbReference type="PANTHER" id="PTHR10443:SF12">
    <property type="entry name" value="DIPEPTIDASE"/>
    <property type="match status" value="1"/>
</dbReference>
<gene>
    <name evidence="1" type="ORF">GCM10023350_16320</name>
</gene>
<dbReference type="InterPro" id="IPR032466">
    <property type="entry name" value="Metal_Hydrolase"/>
</dbReference>
<dbReference type="PANTHER" id="PTHR10443">
    <property type="entry name" value="MICROSOMAL DIPEPTIDASE"/>
    <property type="match status" value="1"/>
</dbReference>
<protein>
    <submittedName>
        <fullName evidence="1">Dipeptidase</fullName>
    </submittedName>
</protein>
<accession>A0ABP8YN67</accession>
<sequence>MSRHDLTIVNALGILDNPNSEHSLAAATQLNPSSDQLTIDERTLSDAHASGLTALNVTLGYTMGEMEPYAHTLREIETWDRLVAEHPTDLVKILTAADIDRARADRRIGIIYGFQNAVAVGDDPGRVADRVAEFQRLGVRVIQLTYNQANHLGDGSMAPDNRGLSATGRDVVAALNDARVMVDLSHSGERTCLDAIRTSQAPISINHTGCRALADLPRNKTDAELRLVADSGGFVGIYFMPFLNPSGHATAADVVAHIEHAIDVCGEDAVGIGTDGTVTGIDDLDAYRLTLADHVAKRQAAGVGAAGERADTLPFVLDLSGADQFHRLIALLEQRGHSWSRIEKVMGRNFIDYARRIWG</sequence>
<dbReference type="Pfam" id="PF01244">
    <property type="entry name" value="Peptidase_M19"/>
    <property type="match status" value="1"/>
</dbReference>
<dbReference type="Gene3D" id="3.20.20.140">
    <property type="entry name" value="Metal-dependent hydrolases"/>
    <property type="match status" value="1"/>
</dbReference>